<feature type="transmembrane region" description="Helical" evidence="8">
    <location>
        <begin position="142"/>
        <end position="165"/>
    </location>
</feature>
<dbReference type="AlphaFoldDB" id="A0A1W1EK59"/>
<evidence type="ECO:0000256" key="1">
    <source>
        <dbReference type="ARBA" id="ARBA00004141"/>
    </source>
</evidence>
<dbReference type="Pfam" id="PF00999">
    <property type="entry name" value="Na_H_Exchanger"/>
    <property type="match status" value="1"/>
</dbReference>
<evidence type="ECO:0000256" key="4">
    <source>
        <dbReference type="ARBA" id="ARBA00022692"/>
    </source>
</evidence>
<sequence>MAVNDNSISIILSLSLLIWLSPYLSKILRIPTTPIEIILGSIMAYFGFLSYHEYFEILGKVGFLYLMFLAGMEVNLKELLSSPKDIINRALLFLLIMTISAISLSIFAGLSVIVIVSMPLISIGILATLSKEYGKDEEWIKLAFTIGILGEIISIASLTIIDAYIMVGLSVELIWKIAYLFGFLGFIYIIYKFLQVIFWWYPEFKTLLIPKDNSNDQDIRLSMALFFILITIMLKLHLEVALGAFIAGVAISTFFHHASYLEEKMSSLGFGFLIPIFFINVGASFNIQSLFLEGIVTGALLITSIMIISRILGGAILISIRDTKTALLSSISLSMPLTLIIAVATIGYEVKLIDILTYYQLILASLFEIIISMISIKLIKQFMID</sequence>
<feature type="transmembrane region" description="Helical" evidence="8">
    <location>
        <begin position="358"/>
        <end position="379"/>
    </location>
</feature>
<evidence type="ECO:0000256" key="2">
    <source>
        <dbReference type="ARBA" id="ARBA00022448"/>
    </source>
</evidence>
<feature type="transmembrane region" description="Helical" evidence="8">
    <location>
        <begin position="86"/>
        <end position="106"/>
    </location>
</feature>
<evidence type="ECO:0000259" key="9">
    <source>
        <dbReference type="Pfam" id="PF00999"/>
    </source>
</evidence>
<feature type="transmembrane region" description="Helical" evidence="8">
    <location>
        <begin position="299"/>
        <end position="320"/>
    </location>
</feature>
<proteinExistence type="predicted"/>
<keyword evidence="5 8" id="KW-1133">Transmembrane helix</keyword>
<dbReference type="EMBL" id="FRYL01000032">
    <property type="protein sequence ID" value="SHO81217.1"/>
    <property type="molecule type" value="Genomic_DNA"/>
</dbReference>
<keyword evidence="7 8" id="KW-0472">Membrane</keyword>
<feature type="transmembrane region" description="Helical" evidence="8">
    <location>
        <begin position="327"/>
        <end position="346"/>
    </location>
</feature>
<feature type="transmembrane region" description="Helical" evidence="8">
    <location>
        <begin position="112"/>
        <end position="130"/>
    </location>
</feature>
<feature type="transmembrane region" description="Helical" evidence="8">
    <location>
        <begin position="6"/>
        <end position="25"/>
    </location>
</feature>
<evidence type="ECO:0000256" key="7">
    <source>
        <dbReference type="ARBA" id="ARBA00023136"/>
    </source>
</evidence>
<organism evidence="10">
    <name type="scientific">hydrothermal vent metagenome</name>
    <dbReference type="NCBI Taxonomy" id="652676"/>
    <lineage>
        <taxon>unclassified sequences</taxon>
        <taxon>metagenomes</taxon>
        <taxon>ecological metagenomes</taxon>
    </lineage>
</organism>
<evidence type="ECO:0000256" key="5">
    <source>
        <dbReference type="ARBA" id="ARBA00022989"/>
    </source>
</evidence>
<feature type="transmembrane region" description="Helical" evidence="8">
    <location>
        <begin position="57"/>
        <end position="74"/>
    </location>
</feature>
<feature type="transmembrane region" description="Helical" evidence="8">
    <location>
        <begin position="268"/>
        <end position="287"/>
    </location>
</feature>
<dbReference type="GO" id="GO:1902600">
    <property type="term" value="P:proton transmembrane transport"/>
    <property type="evidence" value="ECO:0007669"/>
    <property type="project" value="InterPro"/>
</dbReference>
<accession>A0A1W1EK59</accession>
<dbReference type="InterPro" id="IPR038770">
    <property type="entry name" value="Na+/solute_symporter_sf"/>
</dbReference>
<keyword evidence="6" id="KW-0406">Ion transport</keyword>
<feature type="transmembrane region" description="Helical" evidence="8">
    <location>
        <begin position="177"/>
        <end position="201"/>
    </location>
</feature>
<feature type="transmembrane region" description="Helical" evidence="8">
    <location>
        <begin position="32"/>
        <end position="51"/>
    </location>
</feature>
<gene>
    <name evidence="10" type="ORF">MNB_SV-15-750</name>
</gene>
<dbReference type="InterPro" id="IPR006153">
    <property type="entry name" value="Cation/H_exchanger_TM"/>
</dbReference>
<dbReference type="GO" id="GO:0015297">
    <property type="term" value="F:antiporter activity"/>
    <property type="evidence" value="ECO:0007669"/>
    <property type="project" value="UniProtKB-KW"/>
</dbReference>
<evidence type="ECO:0000256" key="3">
    <source>
        <dbReference type="ARBA" id="ARBA00022449"/>
    </source>
</evidence>
<feature type="transmembrane region" description="Helical" evidence="8">
    <location>
        <begin position="221"/>
        <end position="238"/>
    </location>
</feature>
<dbReference type="Gene3D" id="1.20.1530.20">
    <property type="match status" value="1"/>
</dbReference>
<dbReference type="PANTHER" id="PTHR43562:SF1">
    <property type="entry name" value="NA(+)_H(+) ANTIPORTER YJBQ-RELATED"/>
    <property type="match status" value="1"/>
</dbReference>
<dbReference type="PANTHER" id="PTHR43562">
    <property type="entry name" value="NAPA-TYPE SODIUM/HYDROGEN ANTIPORTER"/>
    <property type="match status" value="1"/>
</dbReference>
<keyword evidence="3" id="KW-0050">Antiport</keyword>
<comment type="subcellular location">
    <subcellularLocation>
        <location evidence="1">Membrane</location>
        <topology evidence="1">Multi-pass membrane protein</topology>
    </subcellularLocation>
</comment>
<name>A0A1W1EK59_9ZZZZ</name>
<protein>
    <submittedName>
        <fullName evidence="10">NA+/H+ antiporter (NapA), putative</fullName>
    </submittedName>
</protein>
<evidence type="ECO:0000256" key="6">
    <source>
        <dbReference type="ARBA" id="ARBA00023065"/>
    </source>
</evidence>
<evidence type="ECO:0000256" key="8">
    <source>
        <dbReference type="SAM" id="Phobius"/>
    </source>
</evidence>
<keyword evidence="2" id="KW-0813">Transport</keyword>
<reference evidence="10" key="1">
    <citation type="submission" date="2016-10" db="EMBL/GenBank/DDBJ databases">
        <authorList>
            <person name="de Groot N.N."/>
        </authorList>
    </citation>
    <scope>NUCLEOTIDE SEQUENCE</scope>
</reference>
<evidence type="ECO:0000313" key="10">
    <source>
        <dbReference type="EMBL" id="SHO81217.1"/>
    </source>
</evidence>
<feature type="domain" description="Cation/H+ exchanger transmembrane" evidence="9">
    <location>
        <begin position="17"/>
        <end position="377"/>
    </location>
</feature>
<dbReference type="GO" id="GO:0016020">
    <property type="term" value="C:membrane"/>
    <property type="evidence" value="ECO:0007669"/>
    <property type="project" value="UniProtKB-SubCell"/>
</dbReference>
<keyword evidence="4 8" id="KW-0812">Transmembrane</keyword>